<comment type="caution">
    <text evidence="5">The sequence shown here is derived from an EMBL/GenBank/DDBJ whole genome shotgun (WGS) entry which is preliminary data.</text>
</comment>
<feature type="region of interest" description="Disordered" evidence="4">
    <location>
        <begin position="1200"/>
        <end position="1268"/>
    </location>
</feature>
<dbReference type="PROSITE" id="PS51450">
    <property type="entry name" value="LRR"/>
    <property type="match status" value="5"/>
</dbReference>
<evidence type="ECO:0000256" key="4">
    <source>
        <dbReference type="SAM" id="MobiDB-lite"/>
    </source>
</evidence>
<evidence type="ECO:0000256" key="2">
    <source>
        <dbReference type="ARBA" id="ARBA00022737"/>
    </source>
</evidence>
<evidence type="ECO:0000313" key="5">
    <source>
        <dbReference type="EMBL" id="KAK9399748.1"/>
    </source>
</evidence>
<dbReference type="SMART" id="SM00365">
    <property type="entry name" value="LRR_SD22"/>
    <property type="match status" value="5"/>
</dbReference>
<dbReference type="PROSITE" id="PS50096">
    <property type="entry name" value="IQ"/>
    <property type="match status" value="4"/>
</dbReference>
<dbReference type="Gene3D" id="1.20.5.190">
    <property type="match status" value="2"/>
</dbReference>
<evidence type="ECO:0000313" key="6">
    <source>
        <dbReference type="Proteomes" id="UP001474421"/>
    </source>
</evidence>
<sequence length="1268" mass="147081">MLPSCGSLPLCFPYISVTLGSHSKGVSAHVSCHYGYTSCNSEARCSQVLHSQSERMEEEYDDVGIEEEIERDLKKINYSSYEADDCNTDLSAESSSDSETYLDFVRSISQNAEKLLLQDLENVEISSDIYCIVPNNASEYLAELASQYNEDPEEFKKRVLSEIEGEQMSEASDSTIELKTDQDSSSKNIADGYSLADANDIPINFSFQEVEGRCKQEYQYWLEKQKVLEEEKLNQLKAKKDMEISQNEEEKRRRQLRQEELETERLNLEMFNAQQQTVMEEELLKKEQTWKEQLKEHEAFIMKLHIQIEEERKAFEEQKAKERQQLMEQQNNAAIKIQTTFRAFMIYKRFGPVLKKKREERKKKREMKEIMEKEMKEKEERWKRRVLEKMEQKKEERKRREEKEKKENEEKLRRHEEYEKKKETEHQMKKMAERNKPRKCSFDQLPPLSATMIIQAGPWSSLQQVTTVNFQDLPGCSLSTLSQCARLQFLSLRRCGLLALEGFSNCKELKYIDIEENNIQFINCENLENLCVLILNKNNISSLHGLYGCSNLLNLELSYNKITRIGGLETLKKLQRLVVDHNQLISTKGLSATPTLLYLDCSFNHLSHIEGIENCGLLQILKLQGNNLSEFPNLENHVLLRELYLEDNNISRLGKFTEYWLPLLQILFISQNSLTQLVSLCSYVSLEKLNISNNCLLDLKTLIQCLEGCNSLRELSLLGNPLLQENNWRCSLLKNLPTLKILNDENVSCDAEKVYEKTLKSETLAAFCQAQIQEIVSLNKKATTRLDKFSEDSIQLQCCYLKKVMKLSIEHRYAQDEESSALISPKRNKFNRQITTIDRGNYLQHFDNSQNSAAIIIQSCWRGYKVRKEINFYTRLHLAAAVIQSAWRSYCIRRNIVSCEKKNNHFMDRHKAATILQALWKGFRLRKKLASALAAVKTHEVEDDYKEINVDEFVFNEAVIEKEWPALDSNCFLSQTVLCSDQLPSPKCNKPVGSQDSSFHLKSPPHKMWQFRKMSTLSENNQINNRSGRSTASQLSDMKPSQKLLLQSEKEEKISEEWGFKDISTAQLMLKRAHKMKAKKYNAKKIDPAARLALFKNNENKHPPVKPPKKPQTTKIGYFEGKGEEFSHLDFATERMQRSKERTCQWLYTQVWDYEGASPRTEKCKHFLPEIDPEVLKGGRVQLVTSPVRREDTDLELVSLTSGSTLTQNREKNNQPHRHSAESLKKDTPSPEKSQLSPAHKERISFRDHPVQLSAGWGSGKKKTKLLK</sequence>
<feature type="coiled-coil region" evidence="3">
    <location>
        <begin position="233"/>
        <end position="276"/>
    </location>
</feature>
<dbReference type="Pfam" id="PF13855">
    <property type="entry name" value="LRR_8"/>
    <property type="match status" value="1"/>
</dbReference>
<dbReference type="PANTHER" id="PTHR46652:SF7">
    <property type="entry name" value="LEUCINE-RICH REPEAT AND IQ DOMAIN-CONTAINING PROTEIN 1"/>
    <property type="match status" value="1"/>
</dbReference>
<dbReference type="AlphaFoldDB" id="A0AAW1BCJ0"/>
<protein>
    <submittedName>
        <fullName evidence="5">Leucine-rich repeat and IQ domain-containing protein 1</fullName>
    </submittedName>
</protein>
<dbReference type="InterPro" id="IPR027417">
    <property type="entry name" value="P-loop_NTPase"/>
</dbReference>
<dbReference type="EMBL" id="JAOTOJ010000006">
    <property type="protein sequence ID" value="KAK9399748.1"/>
    <property type="molecule type" value="Genomic_DNA"/>
</dbReference>
<feature type="compositionally biased region" description="Basic and acidic residues" evidence="4">
    <location>
        <begin position="1209"/>
        <end position="1230"/>
    </location>
</feature>
<dbReference type="FunFam" id="3.80.10.10:FF:001142">
    <property type="entry name" value="Leucine-rich repeats and IQ motif containing 1"/>
    <property type="match status" value="1"/>
</dbReference>
<feature type="compositionally biased region" description="Polar residues" evidence="4">
    <location>
        <begin position="1018"/>
        <end position="1036"/>
    </location>
</feature>
<feature type="compositionally biased region" description="Basic and acidic residues" evidence="4">
    <location>
        <begin position="1239"/>
        <end position="1250"/>
    </location>
</feature>
<dbReference type="InterPro" id="IPR050836">
    <property type="entry name" value="SDS22/Internalin_LRR"/>
</dbReference>
<dbReference type="Proteomes" id="UP001474421">
    <property type="component" value="Unassembled WGS sequence"/>
</dbReference>
<feature type="region of interest" description="Disordered" evidence="4">
    <location>
        <begin position="1018"/>
        <end position="1042"/>
    </location>
</feature>
<name>A0AAW1BCJ0_CROAD</name>
<dbReference type="SUPFAM" id="SSF52058">
    <property type="entry name" value="L domain-like"/>
    <property type="match status" value="1"/>
</dbReference>
<dbReference type="SUPFAM" id="SSF52540">
    <property type="entry name" value="P-loop containing nucleoside triphosphate hydrolases"/>
    <property type="match status" value="1"/>
</dbReference>
<dbReference type="InterPro" id="IPR000048">
    <property type="entry name" value="IQ_motif_EF-hand-BS"/>
</dbReference>
<feature type="region of interest" description="Disordered" evidence="4">
    <location>
        <begin position="391"/>
        <end position="440"/>
    </location>
</feature>
<dbReference type="SMART" id="SM00015">
    <property type="entry name" value="IQ"/>
    <property type="match status" value="4"/>
</dbReference>
<dbReference type="Gene3D" id="3.80.10.10">
    <property type="entry name" value="Ribonuclease Inhibitor"/>
    <property type="match status" value="1"/>
</dbReference>
<keyword evidence="3" id="KW-0175">Coiled coil</keyword>
<evidence type="ECO:0000256" key="3">
    <source>
        <dbReference type="SAM" id="Coils"/>
    </source>
</evidence>
<dbReference type="CDD" id="cd23767">
    <property type="entry name" value="IQCD"/>
    <property type="match status" value="3"/>
</dbReference>
<accession>A0AAW1BCJ0</accession>
<dbReference type="InterPro" id="IPR032675">
    <property type="entry name" value="LRR_dom_sf"/>
</dbReference>
<dbReference type="PANTHER" id="PTHR46652">
    <property type="entry name" value="LEUCINE-RICH REPEAT AND IQ DOMAIN-CONTAINING PROTEIN 1-RELATED"/>
    <property type="match status" value="1"/>
</dbReference>
<feature type="compositionally biased region" description="Basic and acidic residues" evidence="4">
    <location>
        <begin position="391"/>
        <end position="435"/>
    </location>
</feature>
<gene>
    <name evidence="5" type="ORF">NXF25_012767</name>
</gene>
<dbReference type="InterPro" id="IPR001611">
    <property type="entry name" value="Leu-rich_rpt"/>
</dbReference>
<proteinExistence type="predicted"/>
<reference evidence="5 6" key="1">
    <citation type="journal article" date="2024" name="Proc. Natl. Acad. Sci. U.S.A.">
        <title>The genetic regulatory architecture and epigenomic basis for age-related changes in rattlesnake venom.</title>
        <authorList>
            <person name="Hogan M.P."/>
            <person name="Holding M.L."/>
            <person name="Nystrom G.S."/>
            <person name="Colston T.J."/>
            <person name="Bartlett D.A."/>
            <person name="Mason A.J."/>
            <person name="Ellsworth S.A."/>
            <person name="Rautsaw R.M."/>
            <person name="Lawrence K.C."/>
            <person name="Strickland J.L."/>
            <person name="He B."/>
            <person name="Fraser P."/>
            <person name="Margres M.J."/>
            <person name="Gilbert D.M."/>
            <person name="Gibbs H.L."/>
            <person name="Parkinson C.L."/>
            <person name="Rokyta D.R."/>
        </authorList>
    </citation>
    <scope>NUCLEOTIDE SEQUENCE [LARGE SCALE GENOMIC DNA]</scope>
    <source>
        <strain evidence="5">DRR0105</strain>
    </source>
</reference>
<keyword evidence="2" id="KW-0677">Repeat</keyword>
<dbReference type="Pfam" id="PF00612">
    <property type="entry name" value="IQ"/>
    <property type="match status" value="3"/>
</dbReference>
<organism evidence="5 6">
    <name type="scientific">Crotalus adamanteus</name>
    <name type="common">Eastern diamondback rattlesnake</name>
    <dbReference type="NCBI Taxonomy" id="8729"/>
    <lineage>
        <taxon>Eukaryota</taxon>
        <taxon>Metazoa</taxon>
        <taxon>Chordata</taxon>
        <taxon>Craniata</taxon>
        <taxon>Vertebrata</taxon>
        <taxon>Euteleostomi</taxon>
        <taxon>Lepidosauria</taxon>
        <taxon>Squamata</taxon>
        <taxon>Bifurcata</taxon>
        <taxon>Unidentata</taxon>
        <taxon>Episquamata</taxon>
        <taxon>Toxicofera</taxon>
        <taxon>Serpentes</taxon>
        <taxon>Colubroidea</taxon>
        <taxon>Viperidae</taxon>
        <taxon>Crotalinae</taxon>
        <taxon>Crotalus</taxon>
    </lineage>
</organism>
<evidence type="ECO:0000256" key="1">
    <source>
        <dbReference type="ARBA" id="ARBA00022614"/>
    </source>
</evidence>
<keyword evidence="1" id="KW-0433">Leucine-rich repeat</keyword>
<keyword evidence="6" id="KW-1185">Reference proteome</keyword>